<dbReference type="InterPro" id="IPR029052">
    <property type="entry name" value="Metallo-depent_PP-like"/>
</dbReference>
<dbReference type="EMBL" id="JAULSN010000006">
    <property type="protein sequence ID" value="KAK3368944.1"/>
    <property type="molecule type" value="Genomic_DNA"/>
</dbReference>
<dbReference type="InterPro" id="IPR051693">
    <property type="entry name" value="UPF0046_metallophosphoest"/>
</dbReference>
<evidence type="ECO:0000313" key="2">
    <source>
        <dbReference type="EMBL" id="KAK3368944.1"/>
    </source>
</evidence>
<comment type="caution">
    <text evidence="2">The sequence shown here is derived from an EMBL/GenBank/DDBJ whole genome shotgun (WGS) entry which is preliminary data.</text>
</comment>
<evidence type="ECO:0000313" key="3">
    <source>
        <dbReference type="Proteomes" id="UP001287356"/>
    </source>
</evidence>
<reference evidence="2" key="2">
    <citation type="submission" date="2023-06" db="EMBL/GenBank/DDBJ databases">
        <authorList>
            <consortium name="Lawrence Berkeley National Laboratory"/>
            <person name="Haridas S."/>
            <person name="Hensen N."/>
            <person name="Bonometti L."/>
            <person name="Westerberg I."/>
            <person name="Brannstrom I.O."/>
            <person name="Guillou S."/>
            <person name="Cros-Aarteil S."/>
            <person name="Calhoun S."/>
            <person name="Kuo A."/>
            <person name="Mondo S."/>
            <person name="Pangilinan J."/>
            <person name="Riley R."/>
            <person name="Labutti K."/>
            <person name="Andreopoulos B."/>
            <person name="Lipzen A."/>
            <person name="Chen C."/>
            <person name="Yanf M."/>
            <person name="Daum C."/>
            <person name="Ng V."/>
            <person name="Clum A."/>
            <person name="Steindorff A."/>
            <person name="Ohm R."/>
            <person name="Martin F."/>
            <person name="Silar P."/>
            <person name="Natvig D."/>
            <person name="Lalanne C."/>
            <person name="Gautier V."/>
            <person name="Ament-Velasquez S.L."/>
            <person name="Kruys A."/>
            <person name="Hutchinson M.I."/>
            <person name="Powell A.J."/>
            <person name="Barry K."/>
            <person name="Miller A.N."/>
            <person name="Grigoriev I.V."/>
            <person name="Debuchy R."/>
            <person name="Gladieux P."/>
            <person name="Thoren M.H."/>
            <person name="Johannesson H."/>
        </authorList>
    </citation>
    <scope>NUCLEOTIDE SEQUENCE</scope>
    <source>
        <strain evidence="2">CBS 958.72</strain>
    </source>
</reference>
<dbReference type="Gene3D" id="3.60.21.10">
    <property type="match status" value="1"/>
</dbReference>
<dbReference type="SUPFAM" id="SSF56300">
    <property type="entry name" value="Metallo-dependent phosphatases"/>
    <property type="match status" value="1"/>
</dbReference>
<evidence type="ECO:0000259" key="1">
    <source>
        <dbReference type="Pfam" id="PF00149"/>
    </source>
</evidence>
<dbReference type="CDD" id="cd07379">
    <property type="entry name" value="MPP_239FB"/>
    <property type="match status" value="1"/>
</dbReference>
<dbReference type="PANTHER" id="PTHR12905:SF18">
    <property type="entry name" value="ESTER HYDROLASE, PUTATIVE (AFU_ORTHOLOGUE AFUA_4G03130)-RELATED"/>
    <property type="match status" value="1"/>
</dbReference>
<organism evidence="2 3">
    <name type="scientific">Lasiosphaeria ovina</name>
    <dbReference type="NCBI Taxonomy" id="92902"/>
    <lineage>
        <taxon>Eukaryota</taxon>
        <taxon>Fungi</taxon>
        <taxon>Dikarya</taxon>
        <taxon>Ascomycota</taxon>
        <taxon>Pezizomycotina</taxon>
        <taxon>Sordariomycetes</taxon>
        <taxon>Sordariomycetidae</taxon>
        <taxon>Sordariales</taxon>
        <taxon>Lasiosphaeriaceae</taxon>
        <taxon>Lasiosphaeria</taxon>
    </lineage>
</organism>
<dbReference type="Proteomes" id="UP001287356">
    <property type="component" value="Unassembled WGS sequence"/>
</dbReference>
<keyword evidence="3" id="KW-1185">Reference proteome</keyword>
<dbReference type="PANTHER" id="PTHR12905">
    <property type="entry name" value="METALLOPHOSPHOESTERASE"/>
    <property type="match status" value="1"/>
</dbReference>
<protein>
    <submittedName>
        <fullName evidence="2">Metallo-dependent phosphatase-like protein</fullName>
    </submittedName>
</protein>
<name>A0AAE0K2T5_9PEZI</name>
<sequence length="342" mass="37620">MGLLVWLRLRRPNTWERPTLLDSLLDSPLHWLVAWLYAVLLLLRGRPFRPGHGHTSTIKVVCLSDTHGHVVPDVPDGDLLVHCGDLTDAGSAAAIQAQLDWLAALPHRHKVVVAGNHDSWFDPDARRALADAARSSRGEGDGDGEADGEVDFKGVVYLENSSVTLEFKGGRKLNVYGSPAVPTCGGPTNAFQYERHLHPWHGRIPPETDVLVTHTPPRYHLDLAGVGCAGLLDEVWRVKPKLHVFGHVHWGRGRQAVYFDECQRAYEALMARRCKGPLRDLLPGPAWADAFNVLWYGVNSVLFKWLMLGPGTNNGGLMVNAAVVRGNTGKLVRRNAAAVVEL</sequence>
<dbReference type="InterPro" id="IPR004843">
    <property type="entry name" value="Calcineurin-like_PHP"/>
</dbReference>
<reference evidence="2" key="1">
    <citation type="journal article" date="2023" name="Mol. Phylogenet. Evol.">
        <title>Genome-scale phylogeny and comparative genomics of the fungal order Sordariales.</title>
        <authorList>
            <person name="Hensen N."/>
            <person name="Bonometti L."/>
            <person name="Westerberg I."/>
            <person name="Brannstrom I.O."/>
            <person name="Guillou S."/>
            <person name="Cros-Aarteil S."/>
            <person name="Calhoun S."/>
            <person name="Haridas S."/>
            <person name="Kuo A."/>
            <person name="Mondo S."/>
            <person name="Pangilinan J."/>
            <person name="Riley R."/>
            <person name="LaButti K."/>
            <person name="Andreopoulos B."/>
            <person name="Lipzen A."/>
            <person name="Chen C."/>
            <person name="Yan M."/>
            <person name="Daum C."/>
            <person name="Ng V."/>
            <person name="Clum A."/>
            <person name="Steindorff A."/>
            <person name="Ohm R.A."/>
            <person name="Martin F."/>
            <person name="Silar P."/>
            <person name="Natvig D.O."/>
            <person name="Lalanne C."/>
            <person name="Gautier V."/>
            <person name="Ament-Velasquez S.L."/>
            <person name="Kruys A."/>
            <person name="Hutchinson M.I."/>
            <person name="Powell A.J."/>
            <person name="Barry K."/>
            <person name="Miller A.N."/>
            <person name="Grigoriev I.V."/>
            <person name="Debuchy R."/>
            <person name="Gladieux P."/>
            <person name="Hiltunen Thoren M."/>
            <person name="Johannesson H."/>
        </authorList>
    </citation>
    <scope>NUCLEOTIDE SEQUENCE</scope>
    <source>
        <strain evidence="2">CBS 958.72</strain>
    </source>
</reference>
<dbReference type="Pfam" id="PF00149">
    <property type="entry name" value="Metallophos"/>
    <property type="match status" value="1"/>
</dbReference>
<dbReference type="AlphaFoldDB" id="A0AAE0K2T5"/>
<proteinExistence type="predicted"/>
<feature type="domain" description="Calcineurin-like phosphoesterase" evidence="1">
    <location>
        <begin position="59"/>
        <end position="250"/>
    </location>
</feature>
<dbReference type="GO" id="GO:0016787">
    <property type="term" value="F:hydrolase activity"/>
    <property type="evidence" value="ECO:0007669"/>
    <property type="project" value="InterPro"/>
</dbReference>
<accession>A0AAE0K2T5</accession>
<gene>
    <name evidence="2" type="ORF">B0T24DRAFT_345195</name>
</gene>